<dbReference type="GO" id="GO:0005829">
    <property type="term" value="C:cytosol"/>
    <property type="evidence" value="ECO:0007669"/>
    <property type="project" value="TreeGrafter"/>
</dbReference>
<evidence type="ECO:0000256" key="4">
    <source>
        <dbReference type="ARBA" id="ARBA00009000"/>
    </source>
</evidence>
<proteinExistence type="inferred from homology"/>
<evidence type="ECO:0000313" key="14">
    <source>
        <dbReference type="EMBL" id="MBC5716195.1"/>
    </source>
</evidence>
<gene>
    <name evidence="10 14" type="primary">glgB</name>
    <name evidence="14" type="ORF">H8S55_02465</name>
</gene>
<comment type="subunit">
    <text evidence="10">Monomer.</text>
</comment>
<organism evidence="14 15">
    <name type="scientific">Flintibacter faecis</name>
    <dbReference type="NCBI Taxonomy" id="2763047"/>
    <lineage>
        <taxon>Bacteria</taxon>
        <taxon>Bacillati</taxon>
        <taxon>Bacillota</taxon>
        <taxon>Clostridia</taxon>
        <taxon>Eubacteriales</taxon>
        <taxon>Flintibacter</taxon>
    </lineage>
</organism>
<dbReference type="Pfam" id="PF02806">
    <property type="entry name" value="Alpha-amylase_C"/>
    <property type="match status" value="1"/>
</dbReference>
<evidence type="ECO:0000256" key="1">
    <source>
        <dbReference type="ARBA" id="ARBA00000826"/>
    </source>
</evidence>
<evidence type="ECO:0000256" key="8">
    <source>
        <dbReference type="ARBA" id="ARBA00023056"/>
    </source>
</evidence>
<dbReference type="CDD" id="cd02855">
    <property type="entry name" value="E_set_GBE_prok_N"/>
    <property type="match status" value="1"/>
</dbReference>
<dbReference type="HAMAP" id="MF_00685">
    <property type="entry name" value="GlgB"/>
    <property type="match status" value="1"/>
</dbReference>
<keyword evidence="7 10" id="KW-0808">Transferase</keyword>
<dbReference type="FunFam" id="2.60.40.1180:FF:000002">
    <property type="entry name" value="1,4-alpha-glucan branching enzyme GlgB"/>
    <property type="match status" value="1"/>
</dbReference>
<comment type="pathway">
    <text evidence="3 10">Glycan biosynthesis; glycogen biosynthesis.</text>
</comment>
<evidence type="ECO:0000256" key="10">
    <source>
        <dbReference type="HAMAP-Rule" id="MF_00685"/>
    </source>
</evidence>
<dbReference type="EC" id="2.4.1.18" evidence="10"/>
<evidence type="ECO:0000313" key="15">
    <source>
        <dbReference type="Proteomes" id="UP000602260"/>
    </source>
</evidence>
<name>A0A8J6J298_9FIRM</name>
<feature type="region of interest" description="Disordered" evidence="12">
    <location>
        <begin position="665"/>
        <end position="777"/>
    </location>
</feature>
<dbReference type="Proteomes" id="UP000602260">
    <property type="component" value="Unassembled WGS sequence"/>
</dbReference>
<evidence type="ECO:0000256" key="3">
    <source>
        <dbReference type="ARBA" id="ARBA00004964"/>
    </source>
</evidence>
<dbReference type="AlphaFoldDB" id="A0A8J6J298"/>
<dbReference type="InterPro" id="IPR006047">
    <property type="entry name" value="GH13_cat_dom"/>
</dbReference>
<dbReference type="NCBIfam" id="NF008967">
    <property type="entry name" value="PRK12313.1"/>
    <property type="match status" value="1"/>
</dbReference>
<feature type="compositionally biased region" description="Low complexity" evidence="12">
    <location>
        <begin position="685"/>
        <end position="703"/>
    </location>
</feature>
<keyword evidence="9 10" id="KW-0119">Carbohydrate metabolism</keyword>
<dbReference type="InterPro" id="IPR004193">
    <property type="entry name" value="Glyco_hydro_13_N"/>
</dbReference>
<dbReference type="EMBL" id="JACOPN010000001">
    <property type="protein sequence ID" value="MBC5716195.1"/>
    <property type="molecule type" value="Genomic_DNA"/>
</dbReference>
<evidence type="ECO:0000256" key="11">
    <source>
        <dbReference type="PIRSR" id="PIRSR000463-1"/>
    </source>
</evidence>
<dbReference type="Gene3D" id="2.60.40.1180">
    <property type="entry name" value="Golgi alpha-mannosidase II"/>
    <property type="match status" value="1"/>
</dbReference>
<dbReference type="GO" id="GO:0003844">
    <property type="term" value="F:1,4-alpha-glucan branching enzyme activity"/>
    <property type="evidence" value="ECO:0007669"/>
    <property type="project" value="UniProtKB-UniRule"/>
</dbReference>
<keyword evidence="5 10" id="KW-0321">Glycogen metabolism</keyword>
<evidence type="ECO:0000256" key="9">
    <source>
        <dbReference type="ARBA" id="ARBA00023277"/>
    </source>
</evidence>
<dbReference type="NCBIfam" id="TIGR01515">
    <property type="entry name" value="branching_enzym"/>
    <property type="match status" value="1"/>
</dbReference>
<sequence length="777" mass="88349">MWNCAFSPIPPWKSQPEVITLSKYLENLNPNDLFLELQAFSDGRSAHAWRCFGSHPAKTEDGTEGYLFRVWAPNAPKITLIGDFNHWDLQATPMEKIEGGIWEVFVPGLQRYDAYQYAVFQADGSYVGKADPFAFHAATRPDVSSKIYDLNTGYTWGDQAWMDRRAKQVPYTAPMNIYECHLGSWRRTGDGEFLSYRDTASYLVPYVKEMGFTHVELLPVTEYPLDASWGYQCTGYFAATSRFGIPDDLKYLVDQLHQAGIGVIMDWVPAHFPRDAFGLYQFDGTPTYEYADPRKGTHADWGTNVFDYGRSEVRSFLLSSAMFWLEEYHMDGLRVDAVSSMLYLDYGRKDGEWVPNVNGGHENLEAVDFLQKLNTAVFSAHPDVLMVAEESTSWPKVTHPVDQGGLGFNFKWNMGWMNDICHYIKMDPYFRQFNHKDITFSLMYAFSENYILPLSHDEVVHMKGSFFGKMPGDDPQKFAGVRAFYAYMMTHPGKKLSFMGAEFAQWNEWHYEYSLDWHLLQYPPHRQTQDFFKAMNAFYLQQPALWQQDDSWHGFQWLCADDNTANTVSFLRWDKDGKPLLVVCNFSPNHRKGYRVGAPFAGVWAPVLNTDDAQFGGQGLGDHDPVKTEKVPCHDQAQSLVIDLPPMSAMIYRCTRRFPVRKPAAPKAEQAAAKKAAPKKRAAKAKAAAAPAQEAAPQAALPEKPARKALPKKEPQQALPKKEEKQALPEKEKQHALPKKPEQTALPKKEDKAALTAPPQPKALTGRKKASKRKKRS</sequence>
<dbReference type="SUPFAM" id="SSF51445">
    <property type="entry name" value="(Trans)glycosidases"/>
    <property type="match status" value="1"/>
</dbReference>
<dbReference type="UniPathway" id="UPA00164"/>
<keyword evidence="6 10" id="KW-0328">Glycosyltransferase</keyword>
<evidence type="ECO:0000256" key="6">
    <source>
        <dbReference type="ARBA" id="ARBA00022676"/>
    </source>
</evidence>
<dbReference type="Pfam" id="PF00128">
    <property type="entry name" value="Alpha-amylase"/>
    <property type="match status" value="1"/>
</dbReference>
<dbReference type="InterPro" id="IPR013780">
    <property type="entry name" value="Glyco_hydro_b"/>
</dbReference>
<comment type="caution">
    <text evidence="14">The sequence shown here is derived from an EMBL/GenBank/DDBJ whole genome shotgun (WGS) entry which is preliminary data.</text>
</comment>
<dbReference type="Gene3D" id="2.60.40.10">
    <property type="entry name" value="Immunoglobulins"/>
    <property type="match status" value="1"/>
</dbReference>
<feature type="compositionally biased region" description="Basic and acidic residues" evidence="12">
    <location>
        <begin position="711"/>
        <end position="753"/>
    </location>
</feature>
<feature type="compositionally biased region" description="Low complexity" evidence="12">
    <location>
        <begin position="665"/>
        <end position="675"/>
    </location>
</feature>
<dbReference type="SMART" id="SM00642">
    <property type="entry name" value="Aamy"/>
    <property type="match status" value="1"/>
</dbReference>
<evidence type="ECO:0000256" key="7">
    <source>
        <dbReference type="ARBA" id="ARBA00022679"/>
    </source>
</evidence>
<feature type="active site" description="Proton donor" evidence="10 11">
    <location>
        <position position="389"/>
    </location>
</feature>
<comment type="similarity">
    <text evidence="4 10">Belongs to the glycosyl hydrolase 13 family. GlgB subfamily.</text>
</comment>
<dbReference type="InterPro" id="IPR014756">
    <property type="entry name" value="Ig_E-set"/>
</dbReference>
<evidence type="ECO:0000256" key="2">
    <source>
        <dbReference type="ARBA" id="ARBA00002953"/>
    </source>
</evidence>
<dbReference type="Pfam" id="PF02922">
    <property type="entry name" value="CBM_48"/>
    <property type="match status" value="1"/>
</dbReference>
<dbReference type="SUPFAM" id="SSF81296">
    <property type="entry name" value="E set domains"/>
    <property type="match status" value="1"/>
</dbReference>
<comment type="function">
    <text evidence="2 10">Catalyzes the formation of the alpha-1,6-glucosidic linkages in glycogen by scission of a 1,4-alpha-linked oligosaccharide from growing alpha-1,4-glucan chains and the subsequent attachment of the oligosaccharide to the alpha-1,6 position.</text>
</comment>
<dbReference type="PANTHER" id="PTHR43651">
    <property type="entry name" value="1,4-ALPHA-GLUCAN-BRANCHING ENZYME"/>
    <property type="match status" value="1"/>
</dbReference>
<dbReference type="GO" id="GO:0043169">
    <property type="term" value="F:cation binding"/>
    <property type="evidence" value="ECO:0007669"/>
    <property type="project" value="InterPro"/>
</dbReference>
<keyword evidence="8 10" id="KW-0320">Glycogen biosynthesis</keyword>
<dbReference type="NCBIfam" id="NF003811">
    <property type="entry name" value="PRK05402.1"/>
    <property type="match status" value="1"/>
</dbReference>
<dbReference type="SUPFAM" id="SSF51011">
    <property type="entry name" value="Glycosyl hydrolase domain"/>
    <property type="match status" value="1"/>
</dbReference>
<dbReference type="PIRSF" id="PIRSF000463">
    <property type="entry name" value="GlgB"/>
    <property type="match status" value="1"/>
</dbReference>
<dbReference type="InterPro" id="IPR006407">
    <property type="entry name" value="GlgB"/>
</dbReference>
<dbReference type="InterPro" id="IPR044143">
    <property type="entry name" value="GlgB_N_E_set_prok"/>
</dbReference>
<dbReference type="CDD" id="cd11322">
    <property type="entry name" value="AmyAc_Glg_BE"/>
    <property type="match status" value="1"/>
</dbReference>
<evidence type="ECO:0000256" key="12">
    <source>
        <dbReference type="SAM" id="MobiDB-lite"/>
    </source>
</evidence>
<feature type="active site" description="Nucleophile" evidence="10 11">
    <location>
        <position position="336"/>
    </location>
</feature>
<comment type="catalytic activity">
    <reaction evidence="1 10">
        <text>Transfers a segment of a (1-&gt;4)-alpha-D-glucan chain to a primary hydroxy group in a similar glucan chain.</text>
        <dbReference type="EC" id="2.4.1.18"/>
    </reaction>
</comment>
<feature type="domain" description="Glycosyl hydrolase family 13 catalytic" evidence="13">
    <location>
        <begin position="179"/>
        <end position="539"/>
    </location>
</feature>
<evidence type="ECO:0000259" key="13">
    <source>
        <dbReference type="SMART" id="SM00642"/>
    </source>
</evidence>
<dbReference type="InterPro" id="IPR037439">
    <property type="entry name" value="Branching_enzy"/>
</dbReference>
<dbReference type="FunFam" id="3.20.20.80:FF:000003">
    <property type="entry name" value="1,4-alpha-glucan branching enzyme GlgB"/>
    <property type="match status" value="1"/>
</dbReference>
<feature type="compositionally biased region" description="Basic residues" evidence="12">
    <location>
        <begin position="765"/>
        <end position="777"/>
    </location>
</feature>
<evidence type="ECO:0000256" key="5">
    <source>
        <dbReference type="ARBA" id="ARBA00022600"/>
    </source>
</evidence>
<dbReference type="InterPro" id="IPR017853">
    <property type="entry name" value="GH"/>
</dbReference>
<dbReference type="GO" id="GO:0004553">
    <property type="term" value="F:hydrolase activity, hydrolyzing O-glycosyl compounds"/>
    <property type="evidence" value="ECO:0007669"/>
    <property type="project" value="InterPro"/>
</dbReference>
<keyword evidence="15" id="KW-1185">Reference proteome</keyword>
<dbReference type="PANTHER" id="PTHR43651:SF3">
    <property type="entry name" value="1,4-ALPHA-GLUCAN-BRANCHING ENZYME"/>
    <property type="match status" value="1"/>
</dbReference>
<dbReference type="Gene3D" id="3.20.20.80">
    <property type="entry name" value="Glycosidases"/>
    <property type="match status" value="1"/>
</dbReference>
<dbReference type="InterPro" id="IPR006048">
    <property type="entry name" value="A-amylase/branching_C"/>
</dbReference>
<reference evidence="14" key="1">
    <citation type="submission" date="2020-08" db="EMBL/GenBank/DDBJ databases">
        <title>Genome public.</title>
        <authorList>
            <person name="Liu C."/>
            <person name="Sun Q."/>
        </authorList>
    </citation>
    <scope>NUCLEOTIDE SEQUENCE</scope>
    <source>
        <strain evidence="14">BX5</strain>
    </source>
</reference>
<protein>
    <recommendedName>
        <fullName evidence="10">1,4-alpha-glucan branching enzyme GlgB</fullName>
        <ecNumber evidence="10">2.4.1.18</ecNumber>
    </recommendedName>
    <alternativeName>
        <fullName evidence="10">1,4-alpha-D-glucan:1,4-alpha-D-glucan 6-glucosyl-transferase</fullName>
    </alternativeName>
    <alternativeName>
        <fullName evidence="10">Alpha-(1-&gt;4)-glucan branching enzyme</fullName>
    </alternativeName>
    <alternativeName>
        <fullName evidence="10">Glycogen branching enzyme</fullName>
        <shortName evidence="10">BE</shortName>
    </alternativeName>
</protein>
<dbReference type="InterPro" id="IPR013783">
    <property type="entry name" value="Ig-like_fold"/>
</dbReference>
<dbReference type="GO" id="GO:0005978">
    <property type="term" value="P:glycogen biosynthetic process"/>
    <property type="evidence" value="ECO:0007669"/>
    <property type="project" value="UniProtKB-UniRule"/>
</dbReference>
<accession>A0A8J6J298</accession>